<dbReference type="AlphaFoldDB" id="A0A5P2AVP5"/>
<gene>
    <name evidence="1" type="ORF">DEJ46_27390</name>
</gene>
<evidence type="ECO:0000313" key="2">
    <source>
        <dbReference type="Proteomes" id="UP000324106"/>
    </source>
</evidence>
<evidence type="ECO:0000313" key="1">
    <source>
        <dbReference type="EMBL" id="QES22362.1"/>
    </source>
</evidence>
<organism evidence="1 2">
    <name type="scientific">Streptomyces venezuelae</name>
    <dbReference type="NCBI Taxonomy" id="54571"/>
    <lineage>
        <taxon>Bacteria</taxon>
        <taxon>Bacillati</taxon>
        <taxon>Actinomycetota</taxon>
        <taxon>Actinomycetes</taxon>
        <taxon>Kitasatosporales</taxon>
        <taxon>Streptomycetaceae</taxon>
        <taxon>Streptomyces</taxon>
    </lineage>
</organism>
<accession>A0A5P2AVP5</accession>
<reference evidence="1 2" key="1">
    <citation type="submission" date="2018-05" db="EMBL/GenBank/DDBJ databases">
        <title>Streptomyces venezuelae.</title>
        <authorList>
            <person name="Kim W."/>
            <person name="Lee N."/>
            <person name="Cho B.-K."/>
        </authorList>
    </citation>
    <scope>NUCLEOTIDE SEQUENCE [LARGE SCALE GENOMIC DNA]</scope>
    <source>
        <strain evidence="1 2">ATCC 15068</strain>
    </source>
</reference>
<dbReference type="Proteomes" id="UP000324106">
    <property type="component" value="Chromosome"/>
</dbReference>
<protein>
    <submittedName>
        <fullName evidence="1">Uncharacterized protein</fullName>
    </submittedName>
</protein>
<proteinExistence type="predicted"/>
<name>A0A5P2AVP5_STRVZ</name>
<dbReference type="EMBL" id="CP029194">
    <property type="protein sequence ID" value="QES22362.1"/>
    <property type="molecule type" value="Genomic_DNA"/>
</dbReference>
<sequence>MPRSPYGVLWGVPHRGRHSDAGVVVHARTRAGVPAGCTGCSRLGSWCQSLDPRDTGHSRKQYRFGVNVRVIANICRQSDEDVAQLELVCLELTSDPAESVRGEAAAILLQLRPSIEDGPTSTRSS</sequence>